<comment type="caution">
    <text evidence="2">The sequence shown here is derived from an EMBL/GenBank/DDBJ whole genome shotgun (WGS) entry which is preliminary data.</text>
</comment>
<dbReference type="Proteomes" id="UP000734854">
    <property type="component" value="Unassembled WGS sequence"/>
</dbReference>
<reference evidence="2 3" key="1">
    <citation type="submission" date="2020-08" db="EMBL/GenBank/DDBJ databases">
        <title>Plant Genome Project.</title>
        <authorList>
            <person name="Zhang R.-G."/>
        </authorList>
    </citation>
    <scope>NUCLEOTIDE SEQUENCE [LARGE SCALE GENOMIC DNA]</scope>
    <source>
        <tissue evidence="2">Rhizome</tissue>
    </source>
</reference>
<name>A0A8J5M645_ZINOF</name>
<evidence type="ECO:0000313" key="3">
    <source>
        <dbReference type="Proteomes" id="UP000734854"/>
    </source>
</evidence>
<evidence type="ECO:0000256" key="1">
    <source>
        <dbReference type="SAM" id="MobiDB-lite"/>
    </source>
</evidence>
<keyword evidence="3" id="KW-1185">Reference proteome</keyword>
<organism evidence="2 3">
    <name type="scientific">Zingiber officinale</name>
    <name type="common">Ginger</name>
    <name type="synonym">Amomum zingiber</name>
    <dbReference type="NCBI Taxonomy" id="94328"/>
    <lineage>
        <taxon>Eukaryota</taxon>
        <taxon>Viridiplantae</taxon>
        <taxon>Streptophyta</taxon>
        <taxon>Embryophyta</taxon>
        <taxon>Tracheophyta</taxon>
        <taxon>Spermatophyta</taxon>
        <taxon>Magnoliopsida</taxon>
        <taxon>Liliopsida</taxon>
        <taxon>Zingiberales</taxon>
        <taxon>Zingiberaceae</taxon>
        <taxon>Zingiber</taxon>
    </lineage>
</organism>
<protein>
    <submittedName>
        <fullName evidence="2">Uncharacterized protein</fullName>
    </submittedName>
</protein>
<accession>A0A8J5M645</accession>
<proteinExistence type="predicted"/>
<gene>
    <name evidence="2" type="ORF">ZIOFF_007847</name>
</gene>
<dbReference type="AlphaFoldDB" id="A0A8J5M645"/>
<sequence length="137" mass="14779">MEDWLAAGVCRGHRGDASRKRKKKSASRTTRAQVRGRCGRSVPHRSLSGKPRKGSCSRDPSEDVPRSTSAPDMFRRNRTGDVRSAMGMAGFSASSSDGSVRTFQLSPSSVLKIQKGDITVWSVDGSTDAIVSIEKPP</sequence>
<dbReference type="EMBL" id="JACMSC010000002">
    <property type="protein sequence ID" value="KAG6533968.1"/>
    <property type="molecule type" value="Genomic_DNA"/>
</dbReference>
<evidence type="ECO:0000313" key="2">
    <source>
        <dbReference type="EMBL" id="KAG6533968.1"/>
    </source>
</evidence>
<feature type="region of interest" description="Disordered" evidence="1">
    <location>
        <begin position="1"/>
        <end position="79"/>
    </location>
</feature>